<proteinExistence type="predicted"/>
<comment type="caution">
    <text evidence="2">The sequence shown here is derived from an EMBL/GenBank/DDBJ whole genome shotgun (WGS) entry which is preliminary data.</text>
</comment>
<evidence type="ECO:0000313" key="3">
    <source>
        <dbReference type="Proteomes" id="UP000036780"/>
    </source>
</evidence>
<dbReference type="PATRIC" id="fig|1473.5.peg.1253"/>
<reference evidence="3" key="1">
    <citation type="submission" date="2015-07" db="EMBL/GenBank/DDBJ databases">
        <title>Fjat-10053 dsm26.</title>
        <authorList>
            <person name="Liu B."/>
            <person name="Wang J."/>
            <person name="Zhu Y."/>
            <person name="Liu G."/>
            <person name="Chen Q."/>
            <person name="Chen Z."/>
            <person name="Lan J."/>
            <person name="Che J."/>
            <person name="Ge C."/>
            <person name="Shi H."/>
            <person name="Pan Z."/>
            <person name="Liu X."/>
        </authorList>
    </citation>
    <scope>NUCLEOTIDE SEQUENCE [LARGE SCALE GENOMIC DNA]</scope>
    <source>
        <strain evidence="3">DSM 26</strain>
    </source>
</reference>
<dbReference type="AlphaFoldDB" id="A0A0L0QLP5"/>
<name>A0A0L0QLP5_VIRPA</name>
<evidence type="ECO:0000313" key="2">
    <source>
        <dbReference type="EMBL" id="KNE19454.1"/>
    </source>
</evidence>
<dbReference type="EMBL" id="LGTO01000007">
    <property type="protein sequence ID" value="KNE19454.1"/>
    <property type="molecule type" value="Genomic_DNA"/>
</dbReference>
<dbReference type="Proteomes" id="UP000036780">
    <property type="component" value="Unassembled WGS sequence"/>
</dbReference>
<keyword evidence="1" id="KW-0812">Transmembrane</keyword>
<keyword evidence="1" id="KW-0472">Membrane</keyword>
<keyword evidence="1" id="KW-1133">Transmembrane helix</keyword>
<feature type="transmembrane region" description="Helical" evidence="1">
    <location>
        <begin position="6"/>
        <end position="39"/>
    </location>
</feature>
<organism evidence="2 3">
    <name type="scientific">Virgibacillus pantothenticus</name>
    <dbReference type="NCBI Taxonomy" id="1473"/>
    <lineage>
        <taxon>Bacteria</taxon>
        <taxon>Bacillati</taxon>
        <taxon>Bacillota</taxon>
        <taxon>Bacilli</taxon>
        <taxon>Bacillales</taxon>
        <taxon>Bacillaceae</taxon>
        <taxon>Virgibacillus</taxon>
    </lineage>
</organism>
<gene>
    <name evidence="2" type="ORF">AFK71_13260</name>
</gene>
<protein>
    <submittedName>
        <fullName evidence="2">Uncharacterized protein</fullName>
    </submittedName>
</protein>
<accession>A0A0L0QLP5</accession>
<sequence length="75" mass="9016">MNKEKLFLHLCIFLSALCLLISVFTKWMISTMLALILAIIAQSKYRKWYPHKARSYKELIQKEYEKEQFSKSENK</sequence>
<dbReference type="RefSeq" id="WP_050351988.1">
    <property type="nucleotide sequence ID" value="NZ_JAYDXU010000040.1"/>
</dbReference>
<evidence type="ECO:0000256" key="1">
    <source>
        <dbReference type="SAM" id="Phobius"/>
    </source>
</evidence>
<keyword evidence="3" id="KW-1185">Reference proteome</keyword>